<dbReference type="GO" id="GO:0005634">
    <property type="term" value="C:nucleus"/>
    <property type="evidence" value="ECO:0007669"/>
    <property type="project" value="UniProtKB-SubCell"/>
</dbReference>
<dbReference type="GO" id="GO:0003677">
    <property type="term" value="F:DNA binding"/>
    <property type="evidence" value="ECO:0007669"/>
    <property type="project" value="UniProtKB-KW"/>
</dbReference>
<name>A0A8S9QZ76_BRACR</name>
<keyword evidence="3" id="KW-0539">Nucleus</keyword>
<dbReference type="PROSITE" id="PS50090">
    <property type="entry name" value="MYB_LIKE"/>
    <property type="match status" value="1"/>
</dbReference>
<dbReference type="Proteomes" id="UP000712600">
    <property type="component" value="Unassembled WGS sequence"/>
</dbReference>
<dbReference type="InterPro" id="IPR009057">
    <property type="entry name" value="Homeodomain-like_sf"/>
</dbReference>
<dbReference type="PANTHER" id="PTHR47999:SF32">
    <property type="entry name" value="PROTEIN ODORANT1-LIKE"/>
    <property type="match status" value="1"/>
</dbReference>
<dbReference type="EMBL" id="QGKX02000996">
    <property type="protein sequence ID" value="KAF3555440.1"/>
    <property type="molecule type" value="Genomic_DNA"/>
</dbReference>
<organism evidence="5 6">
    <name type="scientific">Brassica cretica</name>
    <name type="common">Mustard</name>
    <dbReference type="NCBI Taxonomy" id="69181"/>
    <lineage>
        <taxon>Eukaryota</taxon>
        <taxon>Viridiplantae</taxon>
        <taxon>Streptophyta</taxon>
        <taxon>Embryophyta</taxon>
        <taxon>Tracheophyta</taxon>
        <taxon>Spermatophyta</taxon>
        <taxon>Magnoliopsida</taxon>
        <taxon>eudicotyledons</taxon>
        <taxon>Gunneridae</taxon>
        <taxon>Pentapetalae</taxon>
        <taxon>rosids</taxon>
        <taxon>malvids</taxon>
        <taxon>Brassicales</taxon>
        <taxon>Brassicaceae</taxon>
        <taxon>Brassiceae</taxon>
        <taxon>Brassica</taxon>
    </lineage>
</organism>
<comment type="caution">
    <text evidence="5">The sequence shown here is derived from an EMBL/GenBank/DDBJ whole genome shotgun (WGS) entry which is preliminary data.</text>
</comment>
<comment type="subcellular location">
    <subcellularLocation>
        <location evidence="1">Nucleus</location>
    </subcellularLocation>
</comment>
<dbReference type="SUPFAM" id="SSF46689">
    <property type="entry name" value="Homeodomain-like"/>
    <property type="match status" value="1"/>
</dbReference>
<evidence type="ECO:0000259" key="4">
    <source>
        <dbReference type="PROSITE" id="PS50090"/>
    </source>
</evidence>
<dbReference type="Pfam" id="PF15612">
    <property type="entry name" value="WHIM1"/>
    <property type="match status" value="1"/>
</dbReference>
<sequence length="182" mass="20750">MGRQPCCDKVGLKKGPWTAEEDKKLINFILTNGHCCWRALPKLSVALLASVSYPEETRINKILERFNEFLKLENEVGNMTRQEAVSMKVLYFEKLIKRRKHKSKMLEVCSEIDESHPGEAWLLGLMEGEYSDLSIEEKLDVFMALIDLLRMEDLPRAMVDCVPSIYSHGSGGKIKRASSSNQ</sequence>
<keyword evidence="2" id="KW-0238">DNA-binding</keyword>
<evidence type="ECO:0000256" key="1">
    <source>
        <dbReference type="ARBA" id="ARBA00004123"/>
    </source>
</evidence>
<reference evidence="5" key="1">
    <citation type="submission" date="2019-12" db="EMBL/GenBank/DDBJ databases">
        <title>Genome sequencing and annotation of Brassica cretica.</title>
        <authorList>
            <person name="Studholme D.J."/>
            <person name="Sarris P."/>
        </authorList>
    </citation>
    <scope>NUCLEOTIDE SEQUENCE</scope>
    <source>
        <strain evidence="5">PFS-109/04</strain>
        <tissue evidence="5">Leaf</tissue>
    </source>
</reference>
<dbReference type="AlphaFoldDB" id="A0A8S9QZ76"/>
<evidence type="ECO:0000256" key="2">
    <source>
        <dbReference type="ARBA" id="ARBA00023125"/>
    </source>
</evidence>
<proteinExistence type="predicted"/>
<accession>A0A8S9QZ76</accession>
<dbReference type="Gene3D" id="1.10.10.60">
    <property type="entry name" value="Homeodomain-like"/>
    <property type="match status" value="1"/>
</dbReference>
<dbReference type="InterPro" id="IPR001005">
    <property type="entry name" value="SANT/Myb"/>
</dbReference>
<evidence type="ECO:0000313" key="5">
    <source>
        <dbReference type="EMBL" id="KAF3555440.1"/>
    </source>
</evidence>
<evidence type="ECO:0000256" key="3">
    <source>
        <dbReference type="ARBA" id="ARBA00023242"/>
    </source>
</evidence>
<dbReference type="PANTHER" id="PTHR47999">
    <property type="entry name" value="TRANSCRIPTION FACTOR MYB8-RELATED-RELATED"/>
    <property type="match status" value="1"/>
</dbReference>
<feature type="domain" description="Myb-like" evidence="4">
    <location>
        <begin position="9"/>
        <end position="42"/>
    </location>
</feature>
<dbReference type="InterPro" id="IPR015495">
    <property type="entry name" value="Myb_TF_plants"/>
</dbReference>
<evidence type="ECO:0000313" key="6">
    <source>
        <dbReference type="Proteomes" id="UP000712600"/>
    </source>
</evidence>
<protein>
    <recommendedName>
        <fullName evidence="4">Myb-like domain-containing protein</fullName>
    </recommendedName>
</protein>
<dbReference type="InterPro" id="IPR028942">
    <property type="entry name" value="WHIM1_dom"/>
</dbReference>
<gene>
    <name evidence="5" type="ORF">F2Q69_00016437</name>
</gene>
<dbReference type="Pfam" id="PF00249">
    <property type="entry name" value="Myb_DNA-binding"/>
    <property type="match status" value="1"/>
</dbReference>
<dbReference type="CDD" id="cd00167">
    <property type="entry name" value="SANT"/>
    <property type="match status" value="1"/>
</dbReference>